<evidence type="ECO:0000256" key="9">
    <source>
        <dbReference type="ARBA" id="ARBA00038345"/>
    </source>
</evidence>
<organism evidence="15 16">
    <name type="scientific">Corynebacterium singulare</name>
    <dbReference type="NCBI Taxonomy" id="161899"/>
    <lineage>
        <taxon>Bacteria</taxon>
        <taxon>Bacillati</taxon>
        <taxon>Actinomycetota</taxon>
        <taxon>Actinomycetes</taxon>
        <taxon>Mycobacteriales</taxon>
        <taxon>Corynebacteriaceae</taxon>
        <taxon>Corynebacterium</taxon>
    </lineage>
</organism>
<evidence type="ECO:0000256" key="2">
    <source>
        <dbReference type="ARBA" id="ARBA00001946"/>
    </source>
</evidence>
<dbReference type="SMART" id="SM01209">
    <property type="entry name" value="GARS_A"/>
    <property type="match status" value="1"/>
</dbReference>
<comment type="cofactor">
    <cofactor evidence="1">
        <name>Mn(2+)</name>
        <dbReference type="ChEBI" id="CHEBI:29035"/>
    </cofactor>
</comment>
<sequence>MRILVIGSGGREHALLTGLKADPSVTDLHIAPGSPAHAQQATVHPEYSQVADPARMVELALDIAADLVVIGPEVPLVAGVADALREKGVAVFGPSASAAQIEGSKAFAKDVMEAAGVRTARAERLAPGTPDADIEAALDRFGPHFVVKDDGLAGGKGVVVTESREDARAHVDAVHAAGNPVLLESFLDGPEVSLFCLVDGETVVPLLPAQDHKRAYDNDEGPNTGGMGAYTPLPWLPEDGVQRIVDEVCVPVARELVHRGTPYTGLLYAGLAWGAEGPAVVEFNCRFGDPETQAVLSLLTSPLGEVLNATATGHLAELAPLEWKEGYAVTVVLAAEGYPASPRKGDVISSPDLEDPTKILHAGTATSDSGVVSNGGRVLNVLGQGATLQEARAAAYAVLDGIELEGSFFRTDIGARAAAGEISI</sequence>
<dbReference type="GO" id="GO:0004637">
    <property type="term" value="F:phosphoribosylamine-glycine ligase activity"/>
    <property type="evidence" value="ECO:0007669"/>
    <property type="project" value="UniProtKB-EC"/>
</dbReference>
<comment type="catalytic activity">
    <reaction evidence="12">
        <text>5-phospho-beta-D-ribosylamine + glycine + ATP = N(1)-(5-phospho-beta-D-ribosyl)glycinamide + ADP + phosphate + H(+)</text>
        <dbReference type="Rhea" id="RHEA:17453"/>
        <dbReference type="ChEBI" id="CHEBI:15378"/>
        <dbReference type="ChEBI" id="CHEBI:30616"/>
        <dbReference type="ChEBI" id="CHEBI:43474"/>
        <dbReference type="ChEBI" id="CHEBI:57305"/>
        <dbReference type="ChEBI" id="CHEBI:58681"/>
        <dbReference type="ChEBI" id="CHEBI:143788"/>
        <dbReference type="ChEBI" id="CHEBI:456216"/>
        <dbReference type="EC" id="6.3.4.13"/>
    </reaction>
</comment>
<dbReference type="InterPro" id="IPR020559">
    <property type="entry name" value="PRibGlycinamide_synth_CS"/>
</dbReference>
<dbReference type="Pfam" id="PF02844">
    <property type="entry name" value="GARS_N"/>
    <property type="match status" value="1"/>
</dbReference>
<evidence type="ECO:0000256" key="7">
    <source>
        <dbReference type="ARBA" id="ARBA00022755"/>
    </source>
</evidence>
<evidence type="ECO:0000313" key="16">
    <source>
        <dbReference type="Proteomes" id="UP001521911"/>
    </source>
</evidence>
<dbReference type="InterPro" id="IPR016185">
    <property type="entry name" value="PreATP-grasp_dom_sf"/>
</dbReference>
<dbReference type="InterPro" id="IPR011761">
    <property type="entry name" value="ATP-grasp"/>
</dbReference>
<dbReference type="SUPFAM" id="SSF51246">
    <property type="entry name" value="Rudiment single hybrid motif"/>
    <property type="match status" value="1"/>
</dbReference>
<dbReference type="NCBIfam" id="TIGR00877">
    <property type="entry name" value="purD"/>
    <property type="match status" value="1"/>
</dbReference>
<keyword evidence="6 13" id="KW-0547">Nucleotide-binding</keyword>
<dbReference type="InterPro" id="IPR020561">
    <property type="entry name" value="PRibGlycinamid_synth_ATP-grasp"/>
</dbReference>
<dbReference type="InterPro" id="IPR037123">
    <property type="entry name" value="PRibGlycinamide_synth_C_sf"/>
</dbReference>
<comment type="cofactor">
    <cofactor evidence="2">
        <name>Mg(2+)</name>
        <dbReference type="ChEBI" id="CHEBI:18420"/>
    </cofactor>
</comment>
<evidence type="ECO:0000256" key="3">
    <source>
        <dbReference type="ARBA" id="ARBA00005174"/>
    </source>
</evidence>
<evidence type="ECO:0000256" key="8">
    <source>
        <dbReference type="ARBA" id="ARBA00022840"/>
    </source>
</evidence>
<evidence type="ECO:0000256" key="11">
    <source>
        <dbReference type="ARBA" id="ARBA00042864"/>
    </source>
</evidence>
<dbReference type="HAMAP" id="MF_00138">
    <property type="entry name" value="GARS"/>
    <property type="match status" value="1"/>
</dbReference>
<dbReference type="Gene3D" id="3.90.600.10">
    <property type="entry name" value="Phosphoribosylglycinamide synthetase, C-terminal domain"/>
    <property type="match status" value="1"/>
</dbReference>
<dbReference type="InterPro" id="IPR011054">
    <property type="entry name" value="Rudment_hybrid_motif"/>
</dbReference>
<dbReference type="PROSITE" id="PS00184">
    <property type="entry name" value="GARS"/>
    <property type="match status" value="1"/>
</dbReference>
<evidence type="ECO:0000259" key="14">
    <source>
        <dbReference type="PROSITE" id="PS50975"/>
    </source>
</evidence>
<dbReference type="InterPro" id="IPR013815">
    <property type="entry name" value="ATP_grasp_subdomain_1"/>
</dbReference>
<dbReference type="Gene3D" id="3.40.50.20">
    <property type="match status" value="1"/>
</dbReference>
<dbReference type="Pfam" id="PF02843">
    <property type="entry name" value="GARS_C"/>
    <property type="match status" value="1"/>
</dbReference>
<dbReference type="SUPFAM" id="SSF56059">
    <property type="entry name" value="Glutathione synthetase ATP-binding domain-like"/>
    <property type="match status" value="1"/>
</dbReference>
<evidence type="ECO:0000256" key="13">
    <source>
        <dbReference type="PROSITE-ProRule" id="PRU00409"/>
    </source>
</evidence>
<dbReference type="Proteomes" id="UP001521911">
    <property type="component" value="Unassembled WGS sequence"/>
</dbReference>
<comment type="similarity">
    <text evidence="9 12">Belongs to the GARS family.</text>
</comment>
<comment type="pathway">
    <text evidence="3 12">Purine metabolism; IMP biosynthesis via de novo pathway; N(1)-(5-phospho-D-ribosyl)glycinamide from 5-phospho-alpha-D-ribose 1-diphosphate: step 2/2.</text>
</comment>
<dbReference type="InterPro" id="IPR020560">
    <property type="entry name" value="PRibGlycinamide_synth_C-dom"/>
</dbReference>
<dbReference type="PANTHER" id="PTHR43472:SF1">
    <property type="entry name" value="PHOSPHORIBOSYLAMINE--GLYCINE LIGASE, CHLOROPLASTIC"/>
    <property type="match status" value="1"/>
</dbReference>
<proteinExistence type="inferred from homology"/>
<evidence type="ECO:0000256" key="1">
    <source>
        <dbReference type="ARBA" id="ARBA00001936"/>
    </source>
</evidence>
<evidence type="ECO:0000313" key="15">
    <source>
        <dbReference type="EMBL" id="MCG7276975.1"/>
    </source>
</evidence>
<dbReference type="RefSeq" id="WP_239181096.1">
    <property type="nucleotide sequence ID" value="NZ_JAKRDF010000016.1"/>
</dbReference>
<protein>
    <recommendedName>
        <fullName evidence="4 12">Phosphoribosylamine--glycine ligase</fullName>
        <ecNumber evidence="4 12">6.3.4.13</ecNumber>
    </recommendedName>
    <alternativeName>
        <fullName evidence="12">GARS</fullName>
    </alternativeName>
    <alternativeName>
        <fullName evidence="10 12">Glycinamide ribonucleotide synthetase</fullName>
    </alternativeName>
    <alternativeName>
        <fullName evidence="11 12">Phosphoribosylglycinamide synthetase</fullName>
    </alternativeName>
</protein>
<dbReference type="EMBL" id="JAKRDF010000016">
    <property type="protein sequence ID" value="MCG7276975.1"/>
    <property type="molecule type" value="Genomic_DNA"/>
</dbReference>
<evidence type="ECO:0000256" key="10">
    <source>
        <dbReference type="ARBA" id="ARBA00042242"/>
    </source>
</evidence>
<gene>
    <name evidence="12 15" type="primary">purD</name>
    <name evidence="15" type="ORF">MHK08_10900</name>
</gene>
<dbReference type="Gene3D" id="3.30.470.20">
    <property type="entry name" value="ATP-grasp fold, B domain"/>
    <property type="match status" value="1"/>
</dbReference>
<dbReference type="InterPro" id="IPR020562">
    <property type="entry name" value="PRibGlycinamide_synth_N"/>
</dbReference>
<dbReference type="SUPFAM" id="SSF52440">
    <property type="entry name" value="PreATP-grasp domain"/>
    <property type="match status" value="1"/>
</dbReference>
<keyword evidence="8 13" id="KW-0067">ATP-binding</keyword>
<evidence type="ECO:0000256" key="6">
    <source>
        <dbReference type="ARBA" id="ARBA00022741"/>
    </source>
</evidence>
<dbReference type="EC" id="6.3.4.13" evidence="4 12"/>
<keyword evidence="7 12" id="KW-0658">Purine biosynthesis</keyword>
<comment type="caution">
    <text evidence="15">The sequence shown here is derived from an EMBL/GenBank/DDBJ whole genome shotgun (WGS) entry which is preliminary data.</text>
</comment>
<evidence type="ECO:0000256" key="4">
    <source>
        <dbReference type="ARBA" id="ARBA00013255"/>
    </source>
</evidence>
<reference evidence="15 16" key="1">
    <citation type="submission" date="2022-02" db="EMBL/GenBank/DDBJ databases">
        <title>Uncovering new skin microbiome diversity through culturing and metagenomics.</title>
        <authorList>
            <person name="Conlan S."/>
            <person name="Deming C."/>
            <person name="Nisc Comparative Sequencing Program N."/>
            <person name="Segre J.A."/>
        </authorList>
    </citation>
    <scope>NUCLEOTIDE SEQUENCE [LARGE SCALE GENOMIC DNA]</scope>
    <source>
        <strain evidence="15 16">ACRQV</strain>
    </source>
</reference>
<keyword evidence="16" id="KW-1185">Reference proteome</keyword>
<dbReference type="PROSITE" id="PS50975">
    <property type="entry name" value="ATP_GRASP"/>
    <property type="match status" value="1"/>
</dbReference>
<accession>A0ABS9PWK0</accession>
<feature type="domain" description="ATP-grasp" evidence="14">
    <location>
        <begin position="109"/>
        <end position="312"/>
    </location>
</feature>
<dbReference type="Pfam" id="PF01071">
    <property type="entry name" value="GARS_A"/>
    <property type="match status" value="1"/>
</dbReference>
<evidence type="ECO:0000256" key="5">
    <source>
        <dbReference type="ARBA" id="ARBA00022598"/>
    </source>
</evidence>
<dbReference type="PANTHER" id="PTHR43472">
    <property type="entry name" value="PHOSPHORIBOSYLAMINE--GLYCINE LIGASE"/>
    <property type="match status" value="1"/>
</dbReference>
<evidence type="ECO:0000256" key="12">
    <source>
        <dbReference type="HAMAP-Rule" id="MF_00138"/>
    </source>
</evidence>
<dbReference type="SMART" id="SM01210">
    <property type="entry name" value="GARS_C"/>
    <property type="match status" value="1"/>
</dbReference>
<dbReference type="Gene3D" id="3.30.1490.20">
    <property type="entry name" value="ATP-grasp fold, A domain"/>
    <property type="match status" value="1"/>
</dbReference>
<keyword evidence="5 12" id="KW-0436">Ligase</keyword>
<name>A0ABS9PWK0_9CORY</name>
<dbReference type="InterPro" id="IPR000115">
    <property type="entry name" value="PRibGlycinamide_synth"/>
</dbReference>